<accession>A0A7Y3STL4</accession>
<evidence type="ECO:0000313" key="2">
    <source>
        <dbReference type="EMBL" id="NNU75129.1"/>
    </source>
</evidence>
<evidence type="ECO:0000256" key="1">
    <source>
        <dbReference type="SAM" id="Phobius"/>
    </source>
</evidence>
<dbReference type="InterPro" id="IPR045620">
    <property type="entry name" value="DUF6442"/>
</dbReference>
<feature type="transmembrane region" description="Helical" evidence="1">
    <location>
        <begin position="71"/>
        <end position="90"/>
    </location>
</feature>
<protein>
    <recommendedName>
        <fullName evidence="4">DUF4181 domain-containing protein</fullName>
    </recommendedName>
</protein>
<gene>
    <name evidence="2" type="ORF">HLQ16_04220</name>
</gene>
<evidence type="ECO:0008006" key="4">
    <source>
        <dbReference type="Google" id="ProtNLM"/>
    </source>
</evidence>
<dbReference type="Proteomes" id="UP000531659">
    <property type="component" value="Unassembled WGS sequence"/>
</dbReference>
<evidence type="ECO:0000313" key="3">
    <source>
        <dbReference type="Proteomes" id="UP000531659"/>
    </source>
</evidence>
<sequence>MTENNISKEKANSVQPKSIGYLAMMFYILILIIITYMKKSQIPYSLFSIVFVGQGFESLYKYKKNKNKSNLLEIIGCVIAFIGLIILMLTSV</sequence>
<comment type="caution">
    <text evidence="2">The sequence shown here is derived from an EMBL/GenBank/DDBJ whole genome shotgun (WGS) entry which is preliminary data.</text>
</comment>
<keyword evidence="1" id="KW-0472">Membrane</keyword>
<feature type="transmembrane region" description="Helical" evidence="1">
    <location>
        <begin position="42"/>
        <end position="59"/>
    </location>
</feature>
<proteinExistence type="predicted"/>
<dbReference type="EMBL" id="JABEYB010000003">
    <property type="protein sequence ID" value="NNU75129.1"/>
    <property type="molecule type" value="Genomic_DNA"/>
</dbReference>
<feature type="transmembrane region" description="Helical" evidence="1">
    <location>
        <begin position="18"/>
        <end position="36"/>
    </location>
</feature>
<name>A0A7Y3STL4_9CLOT</name>
<keyword evidence="1" id="KW-0812">Transmembrane</keyword>
<dbReference type="Pfam" id="PF20040">
    <property type="entry name" value="DUF6442"/>
    <property type="match status" value="1"/>
</dbReference>
<keyword evidence="1" id="KW-1133">Transmembrane helix</keyword>
<dbReference type="AlphaFoldDB" id="A0A7Y3STL4"/>
<reference evidence="2 3" key="1">
    <citation type="submission" date="2020-05" db="EMBL/GenBank/DDBJ databases">
        <title>Complete genome of Clostridium estertheticum subspecies estertheticum, isolated from Vacuum packed lamb meat from New Zealand imported to Switzerland.</title>
        <authorList>
            <person name="Wambui J."/>
            <person name="Stevens M.J.A."/>
            <person name="Stephan R."/>
        </authorList>
    </citation>
    <scope>NUCLEOTIDE SEQUENCE [LARGE SCALE GENOMIC DNA]</scope>
    <source>
        <strain evidence="2 3">CEST001</strain>
    </source>
</reference>
<dbReference type="RefSeq" id="WP_171295923.1">
    <property type="nucleotide sequence ID" value="NZ_CP087098.1"/>
</dbReference>
<organism evidence="2 3">
    <name type="scientific">Clostridium estertheticum</name>
    <dbReference type="NCBI Taxonomy" id="238834"/>
    <lineage>
        <taxon>Bacteria</taxon>
        <taxon>Bacillati</taxon>
        <taxon>Bacillota</taxon>
        <taxon>Clostridia</taxon>
        <taxon>Eubacteriales</taxon>
        <taxon>Clostridiaceae</taxon>
        <taxon>Clostridium</taxon>
    </lineage>
</organism>